<reference evidence="8 9" key="1">
    <citation type="submission" date="2017-06" db="EMBL/GenBank/DDBJ databases">
        <title>A platform for efficient transgenesis in Macrostomum lignano, a flatworm model organism for stem cell research.</title>
        <authorList>
            <person name="Berezikov E."/>
        </authorList>
    </citation>
    <scope>NUCLEOTIDE SEQUENCE [LARGE SCALE GENOMIC DNA]</scope>
    <source>
        <strain evidence="8">DV1</strain>
        <tissue evidence="8">Whole organism</tissue>
    </source>
</reference>
<feature type="transmembrane region" description="Helical" evidence="5">
    <location>
        <begin position="295"/>
        <end position="314"/>
    </location>
</feature>
<dbReference type="PANTHER" id="PTHR31918:SF1">
    <property type="entry name" value="TRANSMEMBRANE PROTEIN 181"/>
    <property type="match status" value="1"/>
</dbReference>
<dbReference type="EMBL" id="NIVC01003047">
    <property type="protein sequence ID" value="PAA53654.1"/>
    <property type="molecule type" value="Genomic_DNA"/>
</dbReference>
<protein>
    <recommendedName>
        <fullName evidence="10">Transmembrane protein 181</fullName>
    </recommendedName>
</protein>
<gene>
    <name evidence="8" type="ORF">BOX15_Mlig000865g1</name>
</gene>
<feature type="domain" description="Wntless-like transmembrane" evidence="6">
    <location>
        <begin position="188"/>
        <end position="439"/>
    </location>
</feature>
<keyword evidence="2 5" id="KW-0812">Transmembrane</keyword>
<feature type="transmembrane region" description="Helical" evidence="5">
    <location>
        <begin position="195"/>
        <end position="213"/>
    </location>
</feature>
<evidence type="ECO:0008006" key="10">
    <source>
        <dbReference type="Google" id="ProtNLM"/>
    </source>
</evidence>
<dbReference type="Pfam" id="PF21885">
    <property type="entry name" value="TMEM181_GOLD"/>
    <property type="match status" value="1"/>
</dbReference>
<feature type="transmembrane region" description="Helical" evidence="5">
    <location>
        <begin position="21"/>
        <end position="43"/>
    </location>
</feature>
<evidence type="ECO:0000256" key="4">
    <source>
        <dbReference type="ARBA" id="ARBA00023136"/>
    </source>
</evidence>
<proteinExistence type="predicted"/>
<organism evidence="8 9">
    <name type="scientific">Macrostomum lignano</name>
    <dbReference type="NCBI Taxonomy" id="282301"/>
    <lineage>
        <taxon>Eukaryota</taxon>
        <taxon>Metazoa</taxon>
        <taxon>Spiralia</taxon>
        <taxon>Lophotrochozoa</taxon>
        <taxon>Platyhelminthes</taxon>
        <taxon>Rhabditophora</taxon>
        <taxon>Macrostomorpha</taxon>
        <taxon>Macrostomida</taxon>
        <taxon>Macrostomidae</taxon>
        <taxon>Macrostomum</taxon>
    </lineage>
</organism>
<evidence type="ECO:0000256" key="3">
    <source>
        <dbReference type="ARBA" id="ARBA00022989"/>
    </source>
</evidence>
<sequence length="509" mass="58289">MFAREIESSVQMRLYTLSKRSFVLVFLVFFACFGLAVFVGLLGPPIIQQSVQNASSLKPAPTPSVMRRGPFNLLSPPLNLLHQQLWLVAKFFVDESQYDRKLEYGLTVSVNLTRGRGARCGSFFSGPHSRMRRLRCDRRACSQMTLFHLSYINCSRYSVQVGFSGLENVSGEMLSVRDVQFGFVTYSPAFTQEEIWLRFLLLLASFVAVCLFMHSLRRFLLRDWSIEQRWMALLLPLLLLYNDPLLPLTFLVNHWLPSMLDTVFQATFLCALLMFWLCIYHSVRENERHFCRFYLPKLVIVAAMWLFALVISGWQTAHELRDPTYFYRLDTGNFMALKVTFLTICGLYVLYLVYLVVRAFAELRSMPYFDLRLKFSTFLMLIVIGVTIAIAAMRWGSGVLDDSFVAEVSARYDNSAEFVSFYCLLNFYLFAMAFVYSPSRNAAHETQFKDDPGVSMVTDSDEDAVYDLSVGILRPNRQRRSASALLMSDVTENSFMLKPGGRAAGLGAR</sequence>
<feature type="transmembrane region" description="Helical" evidence="5">
    <location>
        <begin position="262"/>
        <end position="283"/>
    </location>
</feature>
<keyword evidence="4 5" id="KW-0472">Membrane</keyword>
<evidence type="ECO:0000256" key="2">
    <source>
        <dbReference type="ARBA" id="ARBA00022692"/>
    </source>
</evidence>
<evidence type="ECO:0000313" key="9">
    <source>
        <dbReference type="Proteomes" id="UP000215902"/>
    </source>
</evidence>
<evidence type="ECO:0000259" key="7">
    <source>
        <dbReference type="Pfam" id="PF21885"/>
    </source>
</evidence>
<dbReference type="InterPro" id="IPR054077">
    <property type="entry name" value="TMEM181_GOLD"/>
</dbReference>
<evidence type="ECO:0000259" key="6">
    <source>
        <dbReference type="Pfam" id="PF06664"/>
    </source>
</evidence>
<dbReference type="InterPro" id="IPR047843">
    <property type="entry name" value="WLS-like_TM"/>
</dbReference>
<keyword evidence="3 5" id="KW-1133">Transmembrane helix</keyword>
<name>A0A267DYB8_9PLAT</name>
<dbReference type="Proteomes" id="UP000215902">
    <property type="component" value="Unassembled WGS sequence"/>
</dbReference>
<feature type="transmembrane region" description="Helical" evidence="5">
    <location>
        <begin position="378"/>
        <end position="396"/>
    </location>
</feature>
<feature type="domain" description="TMEM181 GOLD" evidence="7">
    <location>
        <begin position="69"/>
        <end position="186"/>
    </location>
</feature>
<dbReference type="GO" id="GO:0015643">
    <property type="term" value="F:toxic substance binding"/>
    <property type="evidence" value="ECO:0007669"/>
    <property type="project" value="InterPro"/>
</dbReference>
<dbReference type="Pfam" id="PF06664">
    <property type="entry name" value="WLS-like_TM"/>
    <property type="match status" value="1"/>
</dbReference>
<dbReference type="InterPro" id="IPR040416">
    <property type="entry name" value="TMEM181"/>
</dbReference>
<dbReference type="AlphaFoldDB" id="A0A267DYB8"/>
<evidence type="ECO:0000256" key="1">
    <source>
        <dbReference type="ARBA" id="ARBA00004141"/>
    </source>
</evidence>
<dbReference type="PANTHER" id="PTHR31918">
    <property type="entry name" value="TRANSMEMBRANE PROTEIN 181"/>
    <property type="match status" value="1"/>
</dbReference>
<accession>A0A267DYB8</accession>
<feature type="transmembrane region" description="Helical" evidence="5">
    <location>
        <begin position="233"/>
        <end position="256"/>
    </location>
</feature>
<dbReference type="PROSITE" id="PS51257">
    <property type="entry name" value="PROKAR_LIPOPROTEIN"/>
    <property type="match status" value="1"/>
</dbReference>
<keyword evidence="9" id="KW-1185">Reference proteome</keyword>
<dbReference type="GO" id="GO:0016020">
    <property type="term" value="C:membrane"/>
    <property type="evidence" value="ECO:0007669"/>
    <property type="project" value="UniProtKB-SubCell"/>
</dbReference>
<comment type="subcellular location">
    <subcellularLocation>
        <location evidence="1">Membrane</location>
        <topology evidence="1">Multi-pass membrane protein</topology>
    </subcellularLocation>
</comment>
<evidence type="ECO:0000313" key="8">
    <source>
        <dbReference type="EMBL" id="PAA53654.1"/>
    </source>
</evidence>
<feature type="transmembrane region" description="Helical" evidence="5">
    <location>
        <begin position="334"/>
        <end position="357"/>
    </location>
</feature>
<dbReference type="STRING" id="282301.A0A267DYB8"/>
<comment type="caution">
    <text evidence="8">The sequence shown here is derived from an EMBL/GenBank/DDBJ whole genome shotgun (WGS) entry which is preliminary data.</text>
</comment>
<dbReference type="OrthoDB" id="28186at2759"/>
<evidence type="ECO:0000256" key="5">
    <source>
        <dbReference type="SAM" id="Phobius"/>
    </source>
</evidence>
<feature type="transmembrane region" description="Helical" evidence="5">
    <location>
        <begin position="416"/>
        <end position="436"/>
    </location>
</feature>